<dbReference type="BioCyc" id="LBOR1193007:G11KN-510-MONOMER"/>
<comment type="caution">
    <text evidence="1">The sequence shown here is derived from an EMBL/GenBank/DDBJ whole genome shotgun (WGS) entry which is preliminary data.</text>
</comment>
<gene>
    <name evidence="1" type="ORF">LEP1GSC123_0395</name>
</gene>
<reference evidence="1 2" key="1">
    <citation type="submission" date="2013-01" db="EMBL/GenBank/DDBJ databases">
        <authorList>
            <person name="Harkins D.M."/>
            <person name="Durkin A.S."/>
            <person name="Brinkac L.M."/>
            <person name="Haft D.H."/>
            <person name="Selengut J.D."/>
            <person name="Sanka R."/>
            <person name="DePew J."/>
            <person name="Purushe J."/>
            <person name="Picardeau M."/>
            <person name="Werts C."/>
            <person name="Goarant C."/>
            <person name="Vinetz J.M."/>
            <person name="Sutton G.G."/>
            <person name="Nierman W.C."/>
            <person name="Fouts D.E."/>
        </authorList>
    </citation>
    <scope>NUCLEOTIDE SEQUENCE [LARGE SCALE GENOMIC DNA]</scope>
    <source>
        <strain evidence="1 2">200701203</strain>
    </source>
</reference>
<dbReference type="Proteomes" id="UP000011783">
    <property type="component" value="Unassembled WGS sequence"/>
</dbReference>
<dbReference type="AlphaFoldDB" id="M3H3U2"/>
<organism evidence="1 2">
    <name type="scientific">Leptospira borgpetersenii str. 200701203</name>
    <dbReference type="NCBI Taxonomy" id="1193007"/>
    <lineage>
        <taxon>Bacteria</taxon>
        <taxon>Pseudomonadati</taxon>
        <taxon>Spirochaetota</taxon>
        <taxon>Spirochaetia</taxon>
        <taxon>Leptospirales</taxon>
        <taxon>Leptospiraceae</taxon>
        <taxon>Leptospira</taxon>
    </lineage>
</organism>
<proteinExistence type="predicted"/>
<accession>M3H3U2</accession>
<dbReference type="EMBL" id="AKWO02000010">
    <property type="protein sequence ID" value="EMG01764.1"/>
    <property type="molecule type" value="Genomic_DNA"/>
</dbReference>
<evidence type="ECO:0000313" key="1">
    <source>
        <dbReference type="EMBL" id="EMG01764.1"/>
    </source>
</evidence>
<protein>
    <submittedName>
        <fullName evidence="1">Uncharacterized protein</fullName>
    </submittedName>
</protein>
<sequence length="38" mass="4511">MKKSKKLIFYNIQNTKICLFSSKSPFHLFIISLFLFPS</sequence>
<evidence type="ECO:0000313" key="2">
    <source>
        <dbReference type="Proteomes" id="UP000011783"/>
    </source>
</evidence>
<name>M3H3U2_LEPBO</name>